<dbReference type="InterPro" id="IPR014222">
    <property type="entry name" value="Cyt_c_oxidase_su2"/>
</dbReference>
<feature type="domain" description="Cytochrome oxidase subunit II copper A binding" evidence="18">
    <location>
        <begin position="94"/>
        <end position="209"/>
    </location>
</feature>
<keyword evidence="6 17" id="KW-0812">Transmembrane</keyword>
<evidence type="ECO:0000313" key="20">
    <source>
        <dbReference type="EMBL" id="MFC4670474.1"/>
    </source>
</evidence>
<keyword evidence="12 17" id="KW-0472">Membrane</keyword>
<evidence type="ECO:0000256" key="2">
    <source>
        <dbReference type="ARBA" id="ARBA00007866"/>
    </source>
</evidence>
<keyword evidence="5" id="KW-0679">Respiratory chain</keyword>
<sequence>MTGCVPGQSALHPAGEDAADVAQLFWIMAAGAVVIWAVVFGAAVYAVLARRKPTSERSADLVVLGGGVVFPTVTLGLLLAYGLTLLPDWGPGEPPDLRVHVAGEQYWWRVSFEGPDGERIETANEVVLPAGAVVDFVLTSPDVIHSFWIPPLGGKMDTIPGRENLLRLRPTVPGVYRGICTEFCGASHAFMAFEARVVPPEEFPAYLAAQAAPAQGDASAFLAAGCGGCHRVRGLAEMGSTGPDLTHFASRTSIAGILDNTPDNLRDWLADPARFKPDARMPGYHMLPEAEFEAILAFLGELE</sequence>
<evidence type="ECO:0000256" key="4">
    <source>
        <dbReference type="ARBA" id="ARBA00022617"/>
    </source>
</evidence>
<dbReference type="Pfam" id="PF00116">
    <property type="entry name" value="COX2"/>
    <property type="match status" value="1"/>
</dbReference>
<dbReference type="Gene3D" id="2.60.40.420">
    <property type="entry name" value="Cupredoxins - blue copper proteins"/>
    <property type="match status" value="1"/>
</dbReference>
<gene>
    <name evidence="20" type="primary">coxB</name>
    <name evidence="20" type="ORF">ACFO5X_18060</name>
</gene>
<dbReference type="InterPro" id="IPR045187">
    <property type="entry name" value="CcO_II"/>
</dbReference>
<evidence type="ECO:0000259" key="18">
    <source>
        <dbReference type="PROSITE" id="PS50857"/>
    </source>
</evidence>
<comment type="catalytic activity">
    <reaction evidence="15">
        <text>4 Fe(II)-[cytochrome c] + O2 + 8 H(+)(in) = 4 Fe(III)-[cytochrome c] + 2 H2O + 4 H(+)(out)</text>
        <dbReference type="Rhea" id="RHEA:11436"/>
        <dbReference type="Rhea" id="RHEA-COMP:10350"/>
        <dbReference type="Rhea" id="RHEA-COMP:14399"/>
        <dbReference type="ChEBI" id="CHEBI:15377"/>
        <dbReference type="ChEBI" id="CHEBI:15378"/>
        <dbReference type="ChEBI" id="CHEBI:15379"/>
        <dbReference type="ChEBI" id="CHEBI:29033"/>
        <dbReference type="ChEBI" id="CHEBI:29034"/>
        <dbReference type="EC" id="7.1.1.9"/>
    </reaction>
</comment>
<comment type="subcellular location">
    <subcellularLocation>
        <location evidence="1">Membrane</location>
        <topology evidence="1">Multi-pass membrane protein</topology>
    </subcellularLocation>
</comment>
<organism evidence="20 21">
    <name type="scientific">Seohaeicola nanhaiensis</name>
    <dbReference type="NCBI Taxonomy" id="1387282"/>
    <lineage>
        <taxon>Bacteria</taxon>
        <taxon>Pseudomonadati</taxon>
        <taxon>Pseudomonadota</taxon>
        <taxon>Alphaproteobacteria</taxon>
        <taxon>Rhodobacterales</taxon>
        <taxon>Roseobacteraceae</taxon>
        <taxon>Seohaeicola</taxon>
    </lineage>
</organism>
<dbReference type="PANTHER" id="PTHR22888">
    <property type="entry name" value="CYTOCHROME C OXIDASE, SUBUNIT II"/>
    <property type="match status" value="1"/>
</dbReference>
<dbReference type="PROSITE" id="PS51007">
    <property type="entry name" value="CYTC"/>
    <property type="match status" value="1"/>
</dbReference>
<feature type="transmembrane region" description="Helical" evidence="17">
    <location>
        <begin position="24"/>
        <end position="49"/>
    </location>
</feature>
<keyword evidence="3" id="KW-0813">Transport</keyword>
<dbReference type="SUPFAM" id="SSF46626">
    <property type="entry name" value="Cytochrome c"/>
    <property type="match status" value="1"/>
</dbReference>
<evidence type="ECO:0000256" key="3">
    <source>
        <dbReference type="ARBA" id="ARBA00022448"/>
    </source>
</evidence>
<evidence type="ECO:0000256" key="10">
    <source>
        <dbReference type="ARBA" id="ARBA00023004"/>
    </source>
</evidence>
<feature type="domain" description="Cytochrome c" evidence="19">
    <location>
        <begin position="212"/>
        <end position="303"/>
    </location>
</feature>
<evidence type="ECO:0000256" key="6">
    <source>
        <dbReference type="ARBA" id="ARBA00022692"/>
    </source>
</evidence>
<dbReference type="Pfam" id="PF00034">
    <property type="entry name" value="Cytochrom_C"/>
    <property type="match status" value="1"/>
</dbReference>
<comment type="function">
    <text evidence="13">Subunits I and II form the functional core of the enzyme complex. Electrons originating in cytochrome c are transferred via heme a and Cu(A) to the binuclear center formed by heme a3 and Cu(B).</text>
</comment>
<keyword evidence="10 16" id="KW-0408">Iron</keyword>
<dbReference type="NCBIfam" id="TIGR02866">
    <property type="entry name" value="CoxB"/>
    <property type="match status" value="1"/>
</dbReference>
<dbReference type="CDD" id="cd04213">
    <property type="entry name" value="CuRO_CcO_Caa3_II"/>
    <property type="match status" value="1"/>
</dbReference>
<evidence type="ECO:0000256" key="15">
    <source>
        <dbReference type="ARBA" id="ARBA00047816"/>
    </source>
</evidence>
<evidence type="ECO:0000256" key="1">
    <source>
        <dbReference type="ARBA" id="ARBA00004141"/>
    </source>
</evidence>
<accession>A0ABV9KK43</accession>
<evidence type="ECO:0000256" key="17">
    <source>
        <dbReference type="SAM" id="Phobius"/>
    </source>
</evidence>
<dbReference type="PROSITE" id="PS50857">
    <property type="entry name" value="COX2_CUA"/>
    <property type="match status" value="1"/>
</dbReference>
<evidence type="ECO:0000256" key="12">
    <source>
        <dbReference type="ARBA" id="ARBA00023136"/>
    </source>
</evidence>
<keyword evidence="9 17" id="KW-1133">Transmembrane helix</keyword>
<evidence type="ECO:0000313" key="21">
    <source>
        <dbReference type="Proteomes" id="UP001595973"/>
    </source>
</evidence>
<keyword evidence="8" id="KW-0249">Electron transport</keyword>
<dbReference type="SUPFAM" id="SSF49503">
    <property type="entry name" value="Cupredoxins"/>
    <property type="match status" value="1"/>
</dbReference>
<dbReference type="Proteomes" id="UP001595973">
    <property type="component" value="Unassembled WGS sequence"/>
</dbReference>
<name>A0ABV9KK43_9RHOB</name>
<reference evidence="21" key="1">
    <citation type="journal article" date="2019" name="Int. J. Syst. Evol. Microbiol.">
        <title>The Global Catalogue of Microorganisms (GCM) 10K type strain sequencing project: providing services to taxonomists for standard genome sequencing and annotation.</title>
        <authorList>
            <consortium name="The Broad Institute Genomics Platform"/>
            <consortium name="The Broad Institute Genome Sequencing Center for Infectious Disease"/>
            <person name="Wu L."/>
            <person name="Ma J."/>
        </authorList>
    </citation>
    <scope>NUCLEOTIDE SEQUENCE [LARGE SCALE GENOMIC DNA]</scope>
    <source>
        <strain evidence="21">CGMCC 4.7283</strain>
    </source>
</reference>
<keyword evidence="7 16" id="KW-0479">Metal-binding</keyword>
<dbReference type="PROSITE" id="PS00078">
    <property type="entry name" value="COX2"/>
    <property type="match status" value="1"/>
</dbReference>
<dbReference type="RefSeq" id="WP_380719502.1">
    <property type="nucleotide sequence ID" value="NZ_JBHSGI010000024.1"/>
</dbReference>
<dbReference type="InterPro" id="IPR008972">
    <property type="entry name" value="Cupredoxin"/>
</dbReference>
<feature type="transmembrane region" description="Helical" evidence="17">
    <location>
        <begin position="61"/>
        <end position="83"/>
    </location>
</feature>
<evidence type="ECO:0000256" key="14">
    <source>
        <dbReference type="ARBA" id="ARBA00031399"/>
    </source>
</evidence>
<comment type="caution">
    <text evidence="20">The sequence shown here is derived from an EMBL/GenBank/DDBJ whole genome shotgun (WGS) entry which is preliminary data.</text>
</comment>
<evidence type="ECO:0000256" key="16">
    <source>
        <dbReference type="PROSITE-ProRule" id="PRU00433"/>
    </source>
</evidence>
<dbReference type="InterPro" id="IPR002429">
    <property type="entry name" value="CcO_II-like_C"/>
</dbReference>
<keyword evidence="21" id="KW-1185">Reference proteome</keyword>
<evidence type="ECO:0000256" key="7">
    <source>
        <dbReference type="ARBA" id="ARBA00022723"/>
    </source>
</evidence>
<dbReference type="InterPro" id="IPR001505">
    <property type="entry name" value="Copper_CuA"/>
</dbReference>
<proteinExistence type="inferred from homology"/>
<protein>
    <recommendedName>
        <fullName evidence="14">Cytochrome aa3 subunit 2</fullName>
    </recommendedName>
</protein>
<evidence type="ECO:0000256" key="11">
    <source>
        <dbReference type="ARBA" id="ARBA00023008"/>
    </source>
</evidence>
<comment type="similarity">
    <text evidence="2">Belongs to the cytochrome c oxidase subunit 2 family.</text>
</comment>
<evidence type="ECO:0000256" key="5">
    <source>
        <dbReference type="ARBA" id="ARBA00022660"/>
    </source>
</evidence>
<dbReference type="InterPro" id="IPR034236">
    <property type="entry name" value="CuRO_CcO_Caa3_II"/>
</dbReference>
<dbReference type="InterPro" id="IPR036909">
    <property type="entry name" value="Cyt_c-like_dom_sf"/>
</dbReference>
<keyword evidence="11" id="KW-0186">Copper</keyword>
<dbReference type="InterPro" id="IPR009056">
    <property type="entry name" value="Cyt_c-like_dom"/>
</dbReference>
<evidence type="ECO:0000256" key="13">
    <source>
        <dbReference type="ARBA" id="ARBA00024688"/>
    </source>
</evidence>
<dbReference type="EMBL" id="JBHSGI010000024">
    <property type="protein sequence ID" value="MFC4670474.1"/>
    <property type="molecule type" value="Genomic_DNA"/>
</dbReference>
<dbReference type="PANTHER" id="PTHR22888:SF9">
    <property type="entry name" value="CYTOCHROME C OXIDASE SUBUNIT 2"/>
    <property type="match status" value="1"/>
</dbReference>
<evidence type="ECO:0000259" key="19">
    <source>
        <dbReference type="PROSITE" id="PS51007"/>
    </source>
</evidence>
<evidence type="ECO:0000256" key="9">
    <source>
        <dbReference type="ARBA" id="ARBA00022989"/>
    </source>
</evidence>
<evidence type="ECO:0000256" key="8">
    <source>
        <dbReference type="ARBA" id="ARBA00022982"/>
    </source>
</evidence>
<keyword evidence="4 16" id="KW-0349">Heme</keyword>